<feature type="transmembrane region" description="Helical" evidence="1">
    <location>
        <begin position="265"/>
        <end position="284"/>
    </location>
</feature>
<name>A0AB34IKK6_PRYPA</name>
<organism evidence="2 3">
    <name type="scientific">Prymnesium parvum</name>
    <name type="common">Toxic golden alga</name>
    <dbReference type="NCBI Taxonomy" id="97485"/>
    <lineage>
        <taxon>Eukaryota</taxon>
        <taxon>Haptista</taxon>
        <taxon>Haptophyta</taxon>
        <taxon>Prymnesiophyceae</taxon>
        <taxon>Prymnesiales</taxon>
        <taxon>Prymnesiaceae</taxon>
        <taxon>Prymnesium</taxon>
    </lineage>
</organism>
<feature type="transmembrane region" description="Helical" evidence="1">
    <location>
        <begin position="173"/>
        <end position="195"/>
    </location>
</feature>
<keyword evidence="1" id="KW-0812">Transmembrane</keyword>
<feature type="transmembrane region" description="Helical" evidence="1">
    <location>
        <begin position="553"/>
        <end position="577"/>
    </location>
</feature>
<dbReference type="EMBL" id="JBGBPQ010000022">
    <property type="protein sequence ID" value="KAL1502951.1"/>
    <property type="molecule type" value="Genomic_DNA"/>
</dbReference>
<feature type="transmembrane region" description="Helical" evidence="1">
    <location>
        <begin position="459"/>
        <end position="481"/>
    </location>
</feature>
<evidence type="ECO:0000256" key="1">
    <source>
        <dbReference type="SAM" id="Phobius"/>
    </source>
</evidence>
<evidence type="ECO:0000313" key="3">
    <source>
        <dbReference type="Proteomes" id="UP001515480"/>
    </source>
</evidence>
<comment type="caution">
    <text evidence="2">The sequence shown here is derived from an EMBL/GenBank/DDBJ whole genome shotgun (WGS) entry which is preliminary data.</text>
</comment>
<keyword evidence="1" id="KW-0472">Membrane</keyword>
<feature type="transmembrane region" description="Helical" evidence="1">
    <location>
        <begin position="526"/>
        <end position="547"/>
    </location>
</feature>
<evidence type="ECO:0000313" key="2">
    <source>
        <dbReference type="EMBL" id="KAL1502951.1"/>
    </source>
</evidence>
<protein>
    <recommendedName>
        <fullName evidence="4">Solute carrier family 40 protein</fullName>
    </recommendedName>
</protein>
<feature type="transmembrane region" description="Helical" evidence="1">
    <location>
        <begin position="201"/>
        <end position="223"/>
    </location>
</feature>
<feature type="transmembrane region" description="Helical" evidence="1">
    <location>
        <begin position="419"/>
        <end position="439"/>
    </location>
</feature>
<proteinExistence type="predicted"/>
<feature type="transmembrane region" description="Helical" evidence="1">
    <location>
        <begin position="230"/>
        <end position="253"/>
    </location>
</feature>
<gene>
    <name evidence="2" type="ORF">AB1Y20_011022</name>
</gene>
<reference evidence="2 3" key="1">
    <citation type="journal article" date="2024" name="Science">
        <title>Giant polyketide synthase enzymes in the biosynthesis of giant marine polyether toxins.</title>
        <authorList>
            <person name="Fallon T.R."/>
            <person name="Shende V.V."/>
            <person name="Wierzbicki I.H."/>
            <person name="Pendleton A.L."/>
            <person name="Watervoot N.F."/>
            <person name="Auber R.P."/>
            <person name="Gonzalez D.J."/>
            <person name="Wisecaver J.H."/>
            <person name="Moore B.S."/>
        </authorList>
    </citation>
    <scope>NUCLEOTIDE SEQUENCE [LARGE SCALE GENOMIC DNA]</scope>
    <source>
        <strain evidence="2 3">12B1</strain>
    </source>
</reference>
<feature type="transmembrane region" description="Helical" evidence="1">
    <location>
        <begin position="334"/>
        <end position="353"/>
    </location>
</feature>
<accession>A0AB34IKK6</accession>
<feature type="transmembrane region" description="Helical" evidence="1">
    <location>
        <begin position="291"/>
        <end position="314"/>
    </location>
</feature>
<evidence type="ECO:0008006" key="4">
    <source>
        <dbReference type="Google" id="ProtNLM"/>
    </source>
</evidence>
<dbReference type="Proteomes" id="UP001515480">
    <property type="component" value="Unassembled WGS sequence"/>
</dbReference>
<sequence>MLFVAGGVGHLVPKRRADEASGAPLLRAITAAFVIFSDDLGVGYSVFREVFPASLVSALFVLAAIQAFTLNPVVFIWLGLAAPPQCSLRAATAVASTPPPASSPLASTQPAAVSPLVHTHTPLHPAAADGRISPRLDLLEDEAAVPPSQQQTSRSTLRVVMVDVLRGIRTNPFLLMVGAGLAYNGIFGRSLPFWLDSVTKLLASPFTGLIMFLAGCASVGAFSTLFTLRLAVFPVALVSLKCIVVPIISHQLTLRLGGTSDETDFSFLYGVLPSANIVLVLARLHHAPAPLLATLSAAMALSKVIAFLLIFLSTAILHGSHQLLEHLSFQLTHAALWASAVGASLLLLLLLSLRLPSLDVLYRQVVGLVLLQLAHSAASLAAAPPHDRPQWHAALIGGLRCACDGWTAGMLLDQAIAPPWLPLALASALALGLTLPWAAAPPRHSSSGATHARLPSSQLAAYTAAYATLALLVSSLLVLLLQLPRQPQRVATEPSSRVESARLDAEPMVSRDASLRSDGLALRVRVLSGCLLIRCLAVVGTCSSLLYGSTFDGTVAVLGLVLVLFADFQGILSFVLFGMQLEVLDAIAPFLRALGLELGRRQFLRLLCCLEKRNANAHGLGESNGTSMPLGEEVESRASWSARIPPVFVPSLRI</sequence>
<keyword evidence="3" id="KW-1185">Reference proteome</keyword>
<keyword evidence="1" id="KW-1133">Transmembrane helix</keyword>
<dbReference type="AlphaFoldDB" id="A0AB34IKK6"/>
<feature type="transmembrane region" description="Helical" evidence="1">
    <location>
        <begin position="53"/>
        <end position="80"/>
    </location>
</feature>